<keyword evidence="2" id="KW-0812">Transmembrane</keyword>
<name>A0ABT7VWX1_9BORD</name>
<dbReference type="Pfam" id="PF09997">
    <property type="entry name" value="DUF2238"/>
    <property type="match status" value="1"/>
</dbReference>
<keyword evidence="2" id="KW-0472">Membrane</keyword>
<dbReference type="RefSeq" id="WP_289784044.1">
    <property type="nucleotide sequence ID" value="NZ_JAUDJE010000001.1"/>
</dbReference>
<evidence type="ECO:0000256" key="2">
    <source>
        <dbReference type="SAM" id="Phobius"/>
    </source>
</evidence>
<feature type="transmembrane region" description="Helical" evidence="2">
    <location>
        <begin position="64"/>
        <end position="82"/>
    </location>
</feature>
<sequence length="243" mass="26921">MARSTRAGHAYLGLLATLYAALWVALAIEPHDRADWLLENALVLLFGAALLVTRRWFAFSRVSYTLIFLFLCLHAVGAHYTYSLVPYDDWWRALTGHGLNEALGWRRNHFDRLVHFSYGLLLAYPIREIFLRVVEVRGFWGYLLPLDVALSTSALYELIEWGAAAAFGGELGAAYLGTQGDVWDAHKDMALAACGACIAMVATALANRGARRDLAREWADSLKPPRDDDGRRAAAQPASARIG</sequence>
<proteinExistence type="predicted"/>
<feature type="region of interest" description="Disordered" evidence="1">
    <location>
        <begin position="221"/>
        <end position="243"/>
    </location>
</feature>
<dbReference type="InterPro" id="IPR014509">
    <property type="entry name" value="YjdF-like"/>
</dbReference>
<keyword evidence="2" id="KW-1133">Transmembrane helix</keyword>
<feature type="transmembrane region" description="Helical" evidence="2">
    <location>
        <begin position="189"/>
        <end position="206"/>
    </location>
</feature>
<evidence type="ECO:0000256" key="1">
    <source>
        <dbReference type="SAM" id="MobiDB-lite"/>
    </source>
</evidence>
<evidence type="ECO:0000313" key="3">
    <source>
        <dbReference type="EMBL" id="MDM9557428.1"/>
    </source>
</evidence>
<accession>A0ABT7VWX1</accession>
<organism evidence="3 4">
    <name type="scientific">Bordetella petrii</name>
    <dbReference type="NCBI Taxonomy" id="94624"/>
    <lineage>
        <taxon>Bacteria</taxon>
        <taxon>Pseudomonadati</taxon>
        <taxon>Pseudomonadota</taxon>
        <taxon>Betaproteobacteria</taxon>
        <taxon>Burkholderiales</taxon>
        <taxon>Alcaligenaceae</taxon>
        <taxon>Bordetella</taxon>
    </lineage>
</organism>
<gene>
    <name evidence="3" type="ORF">QUC21_00250</name>
</gene>
<dbReference type="Proteomes" id="UP001175604">
    <property type="component" value="Unassembled WGS sequence"/>
</dbReference>
<protein>
    <submittedName>
        <fullName evidence="3">DUF2238 domain-containing protein</fullName>
    </submittedName>
</protein>
<comment type="caution">
    <text evidence="3">The sequence shown here is derived from an EMBL/GenBank/DDBJ whole genome shotgun (WGS) entry which is preliminary data.</text>
</comment>
<evidence type="ECO:0000313" key="4">
    <source>
        <dbReference type="Proteomes" id="UP001175604"/>
    </source>
</evidence>
<dbReference type="InterPro" id="IPR058534">
    <property type="entry name" value="YjdF"/>
</dbReference>
<keyword evidence="4" id="KW-1185">Reference proteome</keyword>
<dbReference type="PIRSF" id="PIRSF020606">
    <property type="entry name" value="UCP020606"/>
    <property type="match status" value="1"/>
</dbReference>
<feature type="transmembrane region" description="Helical" evidence="2">
    <location>
        <begin position="37"/>
        <end position="57"/>
    </location>
</feature>
<reference evidence="3" key="1">
    <citation type="submission" date="2023-06" db="EMBL/GenBank/DDBJ databases">
        <title>full genome analysis of Phenantherene degrader P3.</title>
        <authorList>
            <person name="Akbar A."/>
            <person name="Rahmeh R."/>
            <person name="Kishk M."/>
        </authorList>
    </citation>
    <scope>NUCLEOTIDE SEQUENCE</scope>
    <source>
        <strain evidence="3">P3</strain>
    </source>
</reference>
<dbReference type="EMBL" id="JAUDJE010000001">
    <property type="protein sequence ID" value="MDM9557428.1"/>
    <property type="molecule type" value="Genomic_DNA"/>
</dbReference>
<feature type="compositionally biased region" description="Basic and acidic residues" evidence="1">
    <location>
        <begin position="221"/>
        <end position="232"/>
    </location>
</feature>